<evidence type="ECO:0000313" key="2">
    <source>
        <dbReference type="Proteomes" id="UP001501367"/>
    </source>
</evidence>
<sequence>MIMKLQQKEIIEDFVVLMNKINYFKKLEPDPKSDNQFNLSLKIASYSELNLIIASLLKTSICALKDDPSSTGMDVLLLLEIALQMLTSDEMELLDELYRLVLR</sequence>
<evidence type="ECO:0000313" key="1">
    <source>
        <dbReference type="EMBL" id="GAA3729167.1"/>
    </source>
</evidence>
<name>A0ABP7F6C9_9FLAO</name>
<comment type="caution">
    <text evidence="1">The sequence shown here is derived from an EMBL/GenBank/DDBJ whole genome shotgun (WGS) entry which is preliminary data.</text>
</comment>
<dbReference type="Proteomes" id="UP001501367">
    <property type="component" value="Unassembled WGS sequence"/>
</dbReference>
<proteinExistence type="predicted"/>
<dbReference type="EMBL" id="BAABDT010000001">
    <property type="protein sequence ID" value="GAA3729167.1"/>
    <property type="molecule type" value="Genomic_DNA"/>
</dbReference>
<keyword evidence="2" id="KW-1185">Reference proteome</keyword>
<accession>A0ABP7F6C9</accession>
<protein>
    <submittedName>
        <fullName evidence="1">Uncharacterized protein</fullName>
    </submittedName>
</protein>
<organism evidence="1 2">
    <name type="scientific">Flavobacterium ginsengisoli</name>
    <dbReference type="NCBI Taxonomy" id="871694"/>
    <lineage>
        <taxon>Bacteria</taxon>
        <taxon>Pseudomonadati</taxon>
        <taxon>Bacteroidota</taxon>
        <taxon>Flavobacteriia</taxon>
        <taxon>Flavobacteriales</taxon>
        <taxon>Flavobacteriaceae</taxon>
        <taxon>Flavobacterium</taxon>
    </lineage>
</organism>
<reference evidence="2" key="1">
    <citation type="journal article" date="2019" name="Int. J. Syst. Evol. Microbiol.">
        <title>The Global Catalogue of Microorganisms (GCM) 10K type strain sequencing project: providing services to taxonomists for standard genome sequencing and annotation.</title>
        <authorList>
            <consortium name="The Broad Institute Genomics Platform"/>
            <consortium name="The Broad Institute Genome Sequencing Center for Infectious Disease"/>
            <person name="Wu L."/>
            <person name="Ma J."/>
        </authorList>
    </citation>
    <scope>NUCLEOTIDE SEQUENCE [LARGE SCALE GENOMIC DNA]</scope>
    <source>
        <strain evidence="2">JCM 17336</strain>
    </source>
</reference>
<gene>
    <name evidence="1" type="ORF">GCM10022422_09050</name>
</gene>